<keyword evidence="1" id="KW-0378">Hydrolase</keyword>
<dbReference type="PANTHER" id="PTHR34106">
    <property type="entry name" value="GLYCOSIDASE"/>
    <property type="match status" value="1"/>
</dbReference>
<dbReference type="PANTHER" id="PTHR34106:SF5">
    <property type="entry name" value="GLYCOSIDASE"/>
    <property type="match status" value="1"/>
</dbReference>
<dbReference type="GO" id="GO:0016787">
    <property type="term" value="F:hydrolase activity"/>
    <property type="evidence" value="ECO:0007669"/>
    <property type="project" value="UniProtKB-KW"/>
</dbReference>
<gene>
    <name evidence="1" type="ORF">KXJ69_08955</name>
</gene>
<comment type="caution">
    <text evidence="1">The sequence shown here is derived from an EMBL/GenBank/DDBJ whole genome shotgun (WGS) entry which is preliminary data.</text>
</comment>
<reference evidence="1" key="1">
    <citation type="submission" date="2021-07" db="EMBL/GenBank/DDBJ databases">
        <title>Aureisphaera sp. CAU 1614 isolated from sea sediment.</title>
        <authorList>
            <person name="Kim W."/>
        </authorList>
    </citation>
    <scope>NUCLEOTIDE SEQUENCE</scope>
    <source>
        <strain evidence="1">CAU 1614</strain>
    </source>
</reference>
<accession>A0A9X1FQZ3</accession>
<dbReference type="AlphaFoldDB" id="A0A9X1FQZ3"/>
<name>A0A9X1FQZ3_9FLAO</name>
<dbReference type="CDD" id="cd18610">
    <property type="entry name" value="GH130_BT3780-like"/>
    <property type="match status" value="1"/>
</dbReference>
<dbReference type="PROSITE" id="PS51257">
    <property type="entry name" value="PROKAR_LIPOPROTEIN"/>
    <property type="match status" value="1"/>
</dbReference>
<sequence>MRSLFVLITVLAILACNEKQTPIDPIPETPSWAFPYFEKVDSLNPILKPSPDLVFTDPITQSEVRWEARNVLNPTAIVKDGKVYLFYRAQDSLGTSRIGMATSTDGLHFEKAPTPVFFPDEDAMKDYEWNYKKALPLPHPEGDYFDGAEDPRIVESEDGTYIMTYTSYDGKTARLSSASSKDLTHWTKHGLVLRDSIYRDTWSKAGAIVAEQQGHRMVAKKIDGKYWMYFGDTSLFLATSTNLQDWEIAINDESKQRISVLHPRMGYFDSRLVEPGPYALWRQDGIVLIYNASNAANFNDPALPKFTYAAGQALFDAQQPYKLLDRTDSYFIYPDKPYEKVGEVNEVCFVEGLVYFNNQWLLYYGTADSKIAVAVYKP</sequence>
<evidence type="ECO:0000313" key="1">
    <source>
        <dbReference type="EMBL" id="MBW2938232.1"/>
    </source>
</evidence>
<dbReference type="PIRSF" id="PIRSF016202">
    <property type="entry name" value="PH1107"/>
    <property type="match status" value="1"/>
</dbReference>
<dbReference type="Pfam" id="PF04041">
    <property type="entry name" value="Glyco_hydro_130"/>
    <property type="match status" value="1"/>
</dbReference>
<proteinExistence type="predicted"/>
<protein>
    <submittedName>
        <fullName evidence="1">Glycoside hydrolase family 130 protein</fullName>
    </submittedName>
</protein>
<dbReference type="InterPro" id="IPR007184">
    <property type="entry name" value="Mannoside_phosphorylase"/>
</dbReference>
<organism evidence="1 2">
    <name type="scientific">Halomarinibacterium sedimenti</name>
    <dbReference type="NCBI Taxonomy" id="2857106"/>
    <lineage>
        <taxon>Bacteria</taxon>
        <taxon>Pseudomonadati</taxon>
        <taxon>Bacteroidota</taxon>
        <taxon>Flavobacteriia</taxon>
        <taxon>Flavobacteriales</taxon>
        <taxon>Flavobacteriaceae</taxon>
        <taxon>Halomarinibacterium</taxon>
    </lineage>
</organism>
<evidence type="ECO:0000313" key="2">
    <source>
        <dbReference type="Proteomes" id="UP001138686"/>
    </source>
</evidence>
<keyword evidence="2" id="KW-1185">Reference proteome</keyword>
<dbReference type="EMBL" id="JAHWDP010000003">
    <property type="protein sequence ID" value="MBW2938232.1"/>
    <property type="molecule type" value="Genomic_DNA"/>
</dbReference>
<dbReference type="Proteomes" id="UP001138686">
    <property type="component" value="Unassembled WGS sequence"/>
</dbReference>
<dbReference type="RefSeq" id="WP_219052748.1">
    <property type="nucleotide sequence ID" value="NZ_JAHWDP010000003.1"/>
</dbReference>